<name>A0A3M5J9Y6_PSESS</name>
<feature type="non-terminal residue" evidence="1">
    <location>
        <position position="78"/>
    </location>
</feature>
<gene>
    <name evidence="1" type="ORF">ALP51_04439</name>
</gene>
<evidence type="ECO:0000313" key="1">
    <source>
        <dbReference type="EMBL" id="RMT20231.1"/>
    </source>
</evidence>
<sequence>MFNRSLAVALIRQFNPKHQLIRDHEYWGYRPQGKLTSCFGYESMGRKARQYATILPAEKLSQVQNPLIKPERYVEHAY</sequence>
<organism evidence="1 2">
    <name type="scientific">Pseudomonas savastanoi</name>
    <name type="common">Pseudomonas syringae pv. savastanoi</name>
    <dbReference type="NCBI Taxonomy" id="29438"/>
    <lineage>
        <taxon>Bacteria</taxon>
        <taxon>Pseudomonadati</taxon>
        <taxon>Pseudomonadota</taxon>
        <taxon>Gammaproteobacteria</taxon>
        <taxon>Pseudomonadales</taxon>
        <taxon>Pseudomonadaceae</taxon>
        <taxon>Pseudomonas</taxon>
    </lineage>
</organism>
<comment type="caution">
    <text evidence="1">The sequence shown here is derived from an EMBL/GenBank/DDBJ whole genome shotgun (WGS) entry which is preliminary data.</text>
</comment>
<dbReference type="Proteomes" id="UP000278180">
    <property type="component" value="Unassembled WGS sequence"/>
</dbReference>
<reference evidence="1 2" key="1">
    <citation type="submission" date="2018-08" db="EMBL/GenBank/DDBJ databases">
        <title>Recombination of ecologically and evolutionarily significant loci maintains genetic cohesion in the Pseudomonas syringae species complex.</title>
        <authorList>
            <person name="Dillon M."/>
            <person name="Thakur S."/>
            <person name="Almeida R.N.D."/>
            <person name="Weir B.S."/>
            <person name="Guttman D.S."/>
        </authorList>
    </citation>
    <scope>NUCLEOTIDE SEQUENCE [LARGE SCALE GENOMIC DNA]</scope>
    <source>
        <strain evidence="1 2">ICMP 13684</strain>
    </source>
</reference>
<accession>A0A3M5J9Y6</accession>
<evidence type="ECO:0000313" key="2">
    <source>
        <dbReference type="Proteomes" id="UP000278180"/>
    </source>
</evidence>
<dbReference type="AlphaFoldDB" id="A0A3M5J9Y6"/>
<proteinExistence type="predicted"/>
<dbReference type="EMBL" id="RBTE01000518">
    <property type="protein sequence ID" value="RMT20231.1"/>
    <property type="molecule type" value="Genomic_DNA"/>
</dbReference>
<protein>
    <submittedName>
        <fullName evidence="1">Uncharacterized protein</fullName>
    </submittedName>
</protein>